<dbReference type="CDD" id="cd04301">
    <property type="entry name" value="NAT_SF"/>
    <property type="match status" value="1"/>
</dbReference>
<comment type="caution">
    <text evidence="2">The sequence shown here is derived from an EMBL/GenBank/DDBJ whole genome shotgun (WGS) entry which is preliminary data.</text>
</comment>
<evidence type="ECO:0000313" key="2">
    <source>
        <dbReference type="EMBL" id="KKN42519.1"/>
    </source>
</evidence>
<dbReference type="InterPro" id="IPR007801">
    <property type="entry name" value="MbnB/TglH/ChrH"/>
</dbReference>
<dbReference type="InterPro" id="IPR000182">
    <property type="entry name" value="GNAT_dom"/>
</dbReference>
<dbReference type="Pfam" id="PF00583">
    <property type="entry name" value="Acetyltransf_1"/>
    <property type="match status" value="1"/>
</dbReference>
<name>A0A0F9QJ51_9ZZZZ</name>
<sequence>MKNEFKIATPVSQFFKDMEVRKKLITYSDVLELRDNEIQIDSIKPFIYHSKFNILANWTSKEEEKLIELNKKYHLKAISFHLLSRYQENEIINNAFKGIGKPMTLLDIKKNVNSNIKLIRKVFKKGFTILVENVNHLLTDAYDIIVGTNFIKEIVELNDIYLLFDLAHAQITCINKNLDFKEYINELPIIRIKQIHLSGFEIIDGKAHDSHVTLKEKDWEIFKELAAQTNCLEYITLEYYKDAINFVVQLKKLRKIINEVIFENFFKILPWDSSFFGYSIARLDYFYLNKDLFKFCIKKAKEENIECIYFTSNSNLQELNESNRLIDIEIRNNYSRDLREVDLNKNLSIELATSKDISKIKDIASEAFRNMTRFYFDPHFKNEKVDELYIKWVDKLYYDSDSEIIIIKVNKNIAAFNGITIKEESARITLIAVNELFRRKGYGERIIDHAIQFLIKKNIRKIKVSTQKKNLAANNLYSKLEFKLTNKKYLYHWWNEEIV</sequence>
<accession>A0A0F9QJ51</accession>
<reference evidence="2" key="1">
    <citation type="journal article" date="2015" name="Nature">
        <title>Complex archaea that bridge the gap between prokaryotes and eukaryotes.</title>
        <authorList>
            <person name="Spang A."/>
            <person name="Saw J.H."/>
            <person name="Jorgensen S.L."/>
            <person name="Zaremba-Niedzwiedzka K."/>
            <person name="Martijn J."/>
            <person name="Lind A.E."/>
            <person name="van Eijk R."/>
            <person name="Schleper C."/>
            <person name="Guy L."/>
            <person name="Ettema T.J."/>
        </authorList>
    </citation>
    <scope>NUCLEOTIDE SEQUENCE</scope>
</reference>
<feature type="domain" description="N-acetyltransferase" evidence="1">
    <location>
        <begin position="347"/>
        <end position="499"/>
    </location>
</feature>
<dbReference type="Gene3D" id="3.20.20.150">
    <property type="entry name" value="Divalent-metal-dependent TIM barrel enzymes"/>
    <property type="match status" value="1"/>
</dbReference>
<dbReference type="EMBL" id="LAZR01001575">
    <property type="protein sequence ID" value="KKN42519.1"/>
    <property type="molecule type" value="Genomic_DNA"/>
</dbReference>
<protein>
    <recommendedName>
        <fullName evidence="1">N-acetyltransferase domain-containing protein</fullName>
    </recommendedName>
</protein>
<dbReference type="InterPro" id="IPR016181">
    <property type="entry name" value="Acyl_CoA_acyltransferase"/>
</dbReference>
<dbReference type="PROSITE" id="PS51186">
    <property type="entry name" value="GNAT"/>
    <property type="match status" value="1"/>
</dbReference>
<dbReference type="AlphaFoldDB" id="A0A0F9QJ51"/>
<dbReference type="SUPFAM" id="SSF55729">
    <property type="entry name" value="Acyl-CoA N-acyltransferases (Nat)"/>
    <property type="match status" value="1"/>
</dbReference>
<proteinExistence type="predicted"/>
<evidence type="ECO:0000259" key="1">
    <source>
        <dbReference type="PROSITE" id="PS51186"/>
    </source>
</evidence>
<gene>
    <name evidence="2" type="ORF">LCGC14_0712420</name>
</gene>
<dbReference type="Pfam" id="PF05114">
    <property type="entry name" value="MbnB_TglH_ChrH"/>
    <property type="match status" value="1"/>
</dbReference>
<organism evidence="2">
    <name type="scientific">marine sediment metagenome</name>
    <dbReference type="NCBI Taxonomy" id="412755"/>
    <lineage>
        <taxon>unclassified sequences</taxon>
        <taxon>metagenomes</taxon>
        <taxon>ecological metagenomes</taxon>
    </lineage>
</organism>
<dbReference type="SUPFAM" id="SSF51658">
    <property type="entry name" value="Xylose isomerase-like"/>
    <property type="match status" value="1"/>
</dbReference>
<dbReference type="InterPro" id="IPR036237">
    <property type="entry name" value="Xyl_isomerase-like_sf"/>
</dbReference>
<dbReference type="GO" id="GO:0016747">
    <property type="term" value="F:acyltransferase activity, transferring groups other than amino-acyl groups"/>
    <property type="evidence" value="ECO:0007669"/>
    <property type="project" value="InterPro"/>
</dbReference>
<dbReference type="Gene3D" id="3.40.630.30">
    <property type="match status" value="1"/>
</dbReference>